<proteinExistence type="predicted"/>
<keyword evidence="1" id="KW-0378">Hydrolase</keyword>
<dbReference type="Proteomes" id="UP000295325">
    <property type="component" value="Unassembled WGS sequence"/>
</dbReference>
<gene>
    <name evidence="1" type="ORF">EDD71_102167</name>
</gene>
<evidence type="ECO:0000313" key="1">
    <source>
        <dbReference type="EMBL" id="TDT63405.1"/>
    </source>
</evidence>
<dbReference type="RefSeq" id="WP_133627055.1">
    <property type="nucleotide sequence ID" value="NZ_SOAZ01000002.1"/>
</dbReference>
<dbReference type="Gene3D" id="3.30.1330.70">
    <property type="entry name" value="Holliday junction resolvase RusA"/>
    <property type="match status" value="1"/>
</dbReference>
<accession>A0A4V3EVB7</accession>
<reference evidence="1 2" key="1">
    <citation type="submission" date="2019-03" db="EMBL/GenBank/DDBJ databases">
        <title>Genomic Encyclopedia of Type Strains, Phase IV (KMG-IV): sequencing the most valuable type-strain genomes for metagenomic binning, comparative biology and taxonomic classification.</title>
        <authorList>
            <person name="Goeker M."/>
        </authorList>
    </citation>
    <scope>NUCLEOTIDE SEQUENCE [LARGE SCALE GENOMIC DNA]</scope>
    <source>
        <strain evidence="1 2">DSM 24455</strain>
    </source>
</reference>
<name>A0A4V3EVB7_9CLOT</name>
<protein>
    <submittedName>
        <fullName evidence="1">Holliday junction resolvase RusA-like endonuclease</fullName>
    </submittedName>
</protein>
<dbReference type="OrthoDB" id="5114842at2"/>
<dbReference type="GO" id="GO:0006281">
    <property type="term" value="P:DNA repair"/>
    <property type="evidence" value="ECO:0007669"/>
    <property type="project" value="InterPro"/>
</dbReference>
<organism evidence="1 2">
    <name type="scientific">Fonticella tunisiensis</name>
    <dbReference type="NCBI Taxonomy" id="1096341"/>
    <lineage>
        <taxon>Bacteria</taxon>
        <taxon>Bacillati</taxon>
        <taxon>Bacillota</taxon>
        <taxon>Clostridia</taxon>
        <taxon>Eubacteriales</taxon>
        <taxon>Clostridiaceae</taxon>
        <taxon>Fonticella</taxon>
    </lineage>
</organism>
<keyword evidence="1" id="KW-0255">Endonuclease</keyword>
<dbReference type="GO" id="GO:0000287">
    <property type="term" value="F:magnesium ion binding"/>
    <property type="evidence" value="ECO:0007669"/>
    <property type="project" value="InterPro"/>
</dbReference>
<sequence length="132" mass="15306">MKVSFTVPGRPMGKQRPRVMKSGITFTPKETISYENLVKMVYMQSGSKMFEGPIKMRIIAYYEIPKSTSKKKAELMRAHIERPTKKPDVDNIVKIICDALNKVAYHDDSQIVSCEIQKYYSDNPRVEVEIWE</sequence>
<dbReference type="EMBL" id="SOAZ01000002">
    <property type="protein sequence ID" value="TDT63405.1"/>
    <property type="molecule type" value="Genomic_DNA"/>
</dbReference>
<keyword evidence="2" id="KW-1185">Reference proteome</keyword>
<dbReference type="GO" id="GO:0004519">
    <property type="term" value="F:endonuclease activity"/>
    <property type="evidence" value="ECO:0007669"/>
    <property type="project" value="UniProtKB-KW"/>
</dbReference>
<evidence type="ECO:0000313" key="2">
    <source>
        <dbReference type="Proteomes" id="UP000295325"/>
    </source>
</evidence>
<comment type="caution">
    <text evidence="1">The sequence shown here is derived from an EMBL/GenBank/DDBJ whole genome shotgun (WGS) entry which is preliminary data.</text>
</comment>
<dbReference type="InterPro" id="IPR008822">
    <property type="entry name" value="Endonuclease_RusA-like"/>
</dbReference>
<dbReference type="SUPFAM" id="SSF103084">
    <property type="entry name" value="Holliday junction resolvase RusA"/>
    <property type="match status" value="1"/>
</dbReference>
<keyword evidence="1" id="KW-0540">Nuclease</keyword>
<dbReference type="InterPro" id="IPR036614">
    <property type="entry name" value="RusA-like_sf"/>
</dbReference>
<dbReference type="Pfam" id="PF05866">
    <property type="entry name" value="RusA"/>
    <property type="match status" value="1"/>
</dbReference>
<dbReference type="GO" id="GO:0006310">
    <property type="term" value="P:DNA recombination"/>
    <property type="evidence" value="ECO:0007669"/>
    <property type="project" value="InterPro"/>
</dbReference>
<dbReference type="AlphaFoldDB" id="A0A4V3EVB7"/>